<organism evidence="1 2">
    <name type="scientific">Guyanagaster necrorhizus</name>
    <dbReference type="NCBI Taxonomy" id="856835"/>
    <lineage>
        <taxon>Eukaryota</taxon>
        <taxon>Fungi</taxon>
        <taxon>Dikarya</taxon>
        <taxon>Basidiomycota</taxon>
        <taxon>Agaricomycotina</taxon>
        <taxon>Agaricomycetes</taxon>
        <taxon>Agaricomycetidae</taxon>
        <taxon>Agaricales</taxon>
        <taxon>Marasmiineae</taxon>
        <taxon>Physalacriaceae</taxon>
        <taxon>Guyanagaster</taxon>
    </lineage>
</organism>
<evidence type="ECO:0000313" key="1">
    <source>
        <dbReference type="EMBL" id="KAG7442068.1"/>
    </source>
</evidence>
<name>A0A9P8AN90_9AGAR</name>
<comment type="caution">
    <text evidence="1">The sequence shown here is derived from an EMBL/GenBank/DDBJ whole genome shotgun (WGS) entry which is preliminary data.</text>
</comment>
<dbReference type="AlphaFoldDB" id="A0A9P8AN90"/>
<dbReference type="GeneID" id="66103256"/>
<sequence>MAQQTIACRLLHRPVPHHRTPKSPLFIHYRSIQLSRHIQTLNPKALTSLDFRDISGRKTDIAFGPQLRYFWDNHRKKNLPFPSSTTGFYYYWTHSDLPATAGQVRFCVTPTMDPSLFETGSDLRKPDGMPWCISMSNLLCLRGSVAAQILLNDGLVSQDLISSKYFYMHQKYDLHNSSALLESFYDVFPVSLPRLWLPIHMMSSDGVKCMSFKLGDHSWIESLKLAEPGKQVYAHLRLHLRDNHKRPDLQVVRIFSPSGAQLDSDFPLITTSKWSGGVGVFEPWYLRSRSS</sequence>
<keyword evidence="2" id="KW-1185">Reference proteome</keyword>
<dbReference type="OrthoDB" id="3067792at2759"/>
<proteinExistence type="predicted"/>
<protein>
    <submittedName>
        <fullName evidence="1">Uncharacterized protein</fullName>
    </submittedName>
</protein>
<evidence type="ECO:0000313" key="2">
    <source>
        <dbReference type="Proteomes" id="UP000812287"/>
    </source>
</evidence>
<dbReference type="Proteomes" id="UP000812287">
    <property type="component" value="Unassembled WGS sequence"/>
</dbReference>
<dbReference type="RefSeq" id="XP_043035568.1">
    <property type="nucleotide sequence ID" value="XM_043180960.1"/>
</dbReference>
<reference evidence="1" key="1">
    <citation type="submission" date="2020-11" db="EMBL/GenBank/DDBJ databases">
        <title>Adaptations for nitrogen fixation in a non-lichenized fungal sporocarp promotes dispersal by wood-feeding termites.</title>
        <authorList>
            <consortium name="DOE Joint Genome Institute"/>
            <person name="Koch R.A."/>
            <person name="Yoon G."/>
            <person name="Arayal U."/>
            <person name="Lail K."/>
            <person name="Amirebrahimi M."/>
            <person name="Labutti K."/>
            <person name="Lipzen A."/>
            <person name="Riley R."/>
            <person name="Barry K."/>
            <person name="Henrissat B."/>
            <person name="Grigoriev I.V."/>
            <person name="Herr J.R."/>
            <person name="Aime M.C."/>
        </authorList>
    </citation>
    <scope>NUCLEOTIDE SEQUENCE</scope>
    <source>
        <strain evidence="1">MCA 3950</strain>
    </source>
</reference>
<accession>A0A9P8AN90</accession>
<dbReference type="EMBL" id="MU250554">
    <property type="protein sequence ID" value="KAG7442068.1"/>
    <property type="molecule type" value="Genomic_DNA"/>
</dbReference>
<gene>
    <name evidence="1" type="ORF">BT62DRAFT_454678</name>
</gene>